<reference evidence="1" key="1">
    <citation type="journal article" date="2018" name="Appl. Microbiol. Biotechnol.">
        <title>2,3-Butanediol production by the non-pathogenic bacterium Paenibacillus brasilensis.</title>
        <authorList>
            <person name="Dias B.D."/>
            <person name="Lima M.E."/>
            <person name="Vollu R.E."/>
            <person name="da Mota F.F."/>
            <person name="da Silva A.J."/>
            <person name="de Castro A.M."/>
            <person name="Freire D.M."/>
            <person name="Seldin L."/>
        </authorList>
    </citation>
    <scope>NUCLEOTIDE SEQUENCE</scope>
    <source>
        <strain evidence="1">PB24</strain>
    </source>
</reference>
<proteinExistence type="predicted"/>
<organism evidence="1">
    <name type="scientific">Paenibacillus brasilensis</name>
    <dbReference type="NCBI Taxonomy" id="128574"/>
    <lineage>
        <taxon>Bacteria</taxon>
        <taxon>Bacillati</taxon>
        <taxon>Bacillota</taxon>
        <taxon>Bacilli</taxon>
        <taxon>Bacillales</taxon>
        <taxon>Paenibacillaceae</taxon>
        <taxon>Paenibacillus</taxon>
    </lineage>
</organism>
<name>A0A3Q8H8K8_9BACL</name>
<sequence length="37" mass="4312">MRLVWKKKYDIYEAEALIREAGSAKAGRFSHRDEQGT</sequence>
<dbReference type="AlphaFoldDB" id="A0A3Q8H8K8"/>
<dbReference type="EMBL" id="MF996569">
    <property type="protein sequence ID" value="AXJ99395.1"/>
    <property type="molecule type" value="Genomic_DNA"/>
</dbReference>
<protein>
    <submittedName>
        <fullName evidence="1">Uncharacterized protein</fullName>
    </submittedName>
</protein>
<accession>A0A3Q8H8K8</accession>
<evidence type="ECO:0000313" key="1">
    <source>
        <dbReference type="EMBL" id="AXJ99395.1"/>
    </source>
</evidence>
<gene>
    <name evidence="1" type="ORF">PB24_3309</name>
</gene>